<protein>
    <submittedName>
        <fullName evidence="1">DUF1836 domain-containing protein</fullName>
    </submittedName>
</protein>
<organism evidence="1 2">
    <name type="scientific">Streptococcus caprae</name>
    <dbReference type="NCBI Taxonomy" id="1640501"/>
    <lineage>
        <taxon>Bacteria</taxon>
        <taxon>Bacillati</taxon>
        <taxon>Bacillota</taxon>
        <taxon>Bacilli</taxon>
        <taxon>Lactobacillales</taxon>
        <taxon>Streptococcaceae</taxon>
        <taxon>Streptococcus</taxon>
    </lineage>
</organism>
<comment type="caution">
    <text evidence="1">The sequence shown here is derived from an EMBL/GenBank/DDBJ whole genome shotgun (WGS) entry which is preliminary data.</text>
</comment>
<dbReference type="EMBL" id="JBHRZV010000028">
    <property type="protein sequence ID" value="MFC3927768.1"/>
    <property type="molecule type" value="Genomic_DNA"/>
</dbReference>
<evidence type="ECO:0000313" key="1">
    <source>
        <dbReference type="EMBL" id="MFC3927768.1"/>
    </source>
</evidence>
<dbReference type="InterPro" id="IPR014975">
    <property type="entry name" value="DUF1836"/>
</dbReference>
<proteinExistence type="predicted"/>
<dbReference type="PANTHER" id="PTHR40056:SF1">
    <property type="entry name" value="DUF1836 DOMAIN-CONTAINING PROTEIN"/>
    <property type="match status" value="1"/>
</dbReference>
<dbReference type="PANTHER" id="PTHR40056">
    <property type="entry name" value="HYPOTHETICAL CYTOSOLIC PROTEIN"/>
    <property type="match status" value="1"/>
</dbReference>
<accession>A0ABV8CUP9</accession>
<sequence>MTIKNYPLWSELPELELYLDQVLLYVNQVCKDQLLTGDKGLTAAMVNNYVKLGSLAKPVKKKYNRQQIARLIVITTLKNVFRIQEISPALTQLTDNNQSEVMYNHFVQAMSGQNDQDIPKLIKAACETALSYQYTYRLLQELETQHES</sequence>
<dbReference type="Pfam" id="PF08876">
    <property type="entry name" value="DUF1836"/>
    <property type="match status" value="1"/>
</dbReference>
<reference evidence="2" key="1">
    <citation type="journal article" date="2019" name="Int. J. Syst. Evol. Microbiol.">
        <title>The Global Catalogue of Microorganisms (GCM) 10K type strain sequencing project: providing services to taxonomists for standard genome sequencing and annotation.</title>
        <authorList>
            <consortium name="The Broad Institute Genomics Platform"/>
            <consortium name="The Broad Institute Genome Sequencing Center for Infectious Disease"/>
            <person name="Wu L."/>
            <person name="Ma J."/>
        </authorList>
    </citation>
    <scope>NUCLEOTIDE SEQUENCE [LARGE SCALE GENOMIC DNA]</scope>
    <source>
        <strain evidence="2">CCUG 67170</strain>
    </source>
</reference>
<keyword evidence="2" id="KW-1185">Reference proteome</keyword>
<dbReference type="Proteomes" id="UP001595807">
    <property type="component" value="Unassembled WGS sequence"/>
</dbReference>
<name>A0ABV8CUP9_9STRE</name>
<evidence type="ECO:0000313" key="2">
    <source>
        <dbReference type="Proteomes" id="UP001595807"/>
    </source>
</evidence>
<gene>
    <name evidence="1" type="ORF">ACFORF_03945</name>
</gene>
<dbReference type="RefSeq" id="WP_380425705.1">
    <property type="nucleotide sequence ID" value="NZ_JBHRZV010000028.1"/>
</dbReference>